<evidence type="ECO:0000256" key="1">
    <source>
        <dbReference type="ARBA" id="ARBA00004511"/>
    </source>
</evidence>
<feature type="compositionally biased region" description="Polar residues" evidence="10">
    <location>
        <begin position="1092"/>
        <end position="1103"/>
    </location>
</feature>
<comment type="subcellular location">
    <subcellularLocation>
        <location evidence="1">Preautophagosomal structure membrane</location>
        <topology evidence="1">Multi-pass membrane protein</topology>
    </subcellularLocation>
</comment>
<feature type="transmembrane region" description="Helical" evidence="11">
    <location>
        <begin position="491"/>
        <end position="509"/>
    </location>
</feature>
<evidence type="ECO:0000256" key="3">
    <source>
        <dbReference type="ARBA" id="ARBA00018074"/>
    </source>
</evidence>
<evidence type="ECO:0000256" key="8">
    <source>
        <dbReference type="ARBA" id="ARBA00023055"/>
    </source>
</evidence>
<comment type="similarity">
    <text evidence="2">Belongs to the ATG9 family.</text>
</comment>
<dbReference type="PANTHER" id="PTHR13038">
    <property type="entry name" value="APG9 AUTOPHAGY 9"/>
    <property type="match status" value="1"/>
</dbReference>
<proteinExistence type="inferred from homology"/>
<reference evidence="12" key="2">
    <citation type="submission" date="2023-05" db="EMBL/GenBank/DDBJ databases">
        <authorList>
            <person name="Fouks B."/>
        </authorList>
    </citation>
    <scope>NUCLEOTIDE SEQUENCE</scope>
    <source>
        <strain evidence="12">Stay&amp;Tobe</strain>
        <tissue evidence="12">Testes</tissue>
    </source>
</reference>
<keyword evidence="6 11" id="KW-1133">Transmembrane helix</keyword>
<dbReference type="GO" id="GO:0034727">
    <property type="term" value="P:piecemeal microautophagy of the nucleus"/>
    <property type="evidence" value="ECO:0007669"/>
    <property type="project" value="TreeGrafter"/>
</dbReference>
<dbReference type="GO" id="GO:0006869">
    <property type="term" value="P:lipid transport"/>
    <property type="evidence" value="ECO:0007669"/>
    <property type="project" value="UniProtKB-KW"/>
</dbReference>
<feature type="transmembrane region" description="Helical" evidence="11">
    <location>
        <begin position="402"/>
        <end position="426"/>
    </location>
</feature>
<keyword evidence="8" id="KW-0445">Lipid transport</keyword>
<accession>A0AAD8ACN7</accession>
<evidence type="ECO:0000256" key="10">
    <source>
        <dbReference type="SAM" id="MobiDB-lite"/>
    </source>
</evidence>
<reference evidence="12" key="1">
    <citation type="journal article" date="2023" name="IScience">
        <title>Live-bearing cockroach genome reveals convergent evolutionary mechanisms linked to viviparity in insects and beyond.</title>
        <authorList>
            <person name="Fouks B."/>
            <person name="Harrison M.C."/>
            <person name="Mikhailova A.A."/>
            <person name="Marchal E."/>
            <person name="English S."/>
            <person name="Carruthers M."/>
            <person name="Jennings E.C."/>
            <person name="Chiamaka E.L."/>
            <person name="Frigard R.A."/>
            <person name="Pippel M."/>
            <person name="Attardo G.M."/>
            <person name="Benoit J.B."/>
            <person name="Bornberg-Bauer E."/>
            <person name="Tobe S.S."/>
        </authorList>
    </citation>
    <scope>NUCLEOTIDE SEQUENCE</scope>
    <source>
        <strain evidence="12">Stay&amp;Tobe</strain>
    </source>
</reference>
<organism evidence="12 13">
    <name type="scientific">Diploptera punctata</name>
    <name type="common">Pacific beetle cockroach</name>
    <dbReference type="NCBI Taxonomy" id="6984"/>
    <lineage>
        <taxon>Eukaryota</taxon>
        <taxon>Metazoa</taxon>
        <taxon>Ecdysozoa</taxon>
        <taxon>Arthropoda</taxon>
        <taxon>Hexapoda</taxon>
        <taxon>Insecta</taxon>
        <taxon>Pterygota</taxon>
        <taxon>Neoptera</taxon>
        <taxon>Polyneoptera</taxon>
        <taxon>Dictyoptera</taxon>
        <taxon>Blattodea</taxon>
        <taxon>Blaberoidea</taxon>
        <taxon>Blaberidae</taxon>
        <taxon>Diplopterinae</taxon>
        <taxon>Diploptera</taxon>
    </lineage>
</organism>
<sequence length="1103" mass="125901">SNAVVYVSRYLAVVFITQERLGKVTSLSETKISSMVSKYIVTSPDMTLSDFQVHLLREKLELCNKDGVHATVVHLDMRGVYGDDCMDHDHKGQRMMASLDHLTRYTAQGHEFLEGIVTGHIETGKRSESVDHEETPQDSGVIIHVVPENSKARWNHVDDLDSFFARMYHYHQKHGFTCMMVQEALELIQFIFVVCFSTFLFNCVDYSVLFRDSKDPQIVNKQKITLSDATLSGSECVQNFGALTIVCLSVAALFWILRAFKVMYHLFQFWDIKEFFNTALKINDSDLDNLTWHEIQQRVREVQREQHMCIHKADLSELDIYHRILRFKNYTVAMVNKSLLPVKLYVPFLGEVTFFSRGLKYNIELLLFWGPWSPFENNWHLKEDFKKVNKRKELAQELSKHILWIGIVNFAMCPLILLWQILYSFFNYAEMIKREPGTLSLRSWSLYGRLYLRHFNELDHELNARLNRAYQPAAKYMNIFISPLLAVLARYVYFMCGAILAVLVVLTIYDEDVLTVEHVLTIITGLGVIAAICRIFIPDENLVWCPEKLLIAVLAEIHYLPDNWKGQAHSNKVHNEFSQLFHYKAVYVLEELLSPLITPFILCFYLRSRALDIVDFFRNFTVEVMGVGDVCSFAQMDIRRHGNPTWQANETYVSSGAVEARFKVQAEDGKTELSLLHFMFTNPEWKPPAAAQDFITAFRNQARKDVDKMAGIAEQHTDNPLYSSLSSLSSVRAGFNSLIASIIRGNSGTREGLEDASLGALPPFQAPFATSAMHSNIPSRERLSQIPPTSAVRGGLSHAEGPGHSSEKGLLYALQQGFPVNSLGASVFGQGMDIIQQNQPLETAAEMSLSAIYLHELHSRQMHQEPSAGRNVWERSHQDIAGEVGGDVWSRDLDVSHSEERPLASVRHEQAREGSMRSSGKQPFRRRRCMIGAKKIRSAHRKRCSLLRKLYPNTILLTQKSVHAIIIVEICKLPDEMSDLEDFDHVFGIRGEEEFDRVYQRIQLEEQENRPDENNVSGFIAENSGSPVIGTLQYQRPLSPSSAVFTTVNFFFCRTMNFEIPDEPSLITKFFKNTTDGSLENDSFKRTPDGSLENNSFKRTPDG</sequence>
<dbReference type="PANTHER" id="PTHR13038:SF10">
    <property type="entry name" value="AUTOPHAGY-RELATED PROTEIN 9"/>
    <property type="match status" value="1"/>
</dbReference>
<feature type="region of interest" description="Disordered" evidence="10">
    <location>
        <begin position="780"/>
        <end position="805"/>
    </location>
</feature>
<evidence type="ECO:0000256" key="6">
    <source>
        <dbReference type="ARBA" id="ARBA00022989"/>
    </source>
</evidence>
<name>A0AAD8ACN7_DIPPU</name>
<dbReference type="GO" id="GO:0034497">
    <property type="term" value="P:protein localization to phagophore assembly site"/>
    <property type="evidence" value="ECO:0007669"/>
    <property type="project" value="TreeGrafter"/>
</dbReference>
<evidence type="ECO:0000256" key="5">
    <source>
        <dbReference type="ARBA" id="ARBA00022692"/>
    </source>
</evidence>
<feature type="non-terminal residue" evidence="12">
    <location>
        <position position="1"/>
    </location>
</feature>
<keyword evidence="7" id="KW-0072">Autophagy</keyword>
<dbReference type="GO" id="GO:0000422">
    <property type="term" value="P:autophagy of mitochondrion"/>
    <property type="evidence" value="ECO:0007669"/>
    <property type="project" value="TreeGrafter"/>
</dbReference>
<comment type="caution">
    <text evidence="12">The sequence shown here is derived from an EMBL/GenBank/DDBJ whole genome shotgun (WGS) entry which is preliminary data.</text>
</comment>
<evidence type="ECO:0000313" key="13">
    <source>
        <dbReference type="Proteomes" id="UP001233999"/>
    </source>
</evidence>
<feature type="non-terminal residue" evidence="12">
    <location>
        <position position="1103"/>
    </location>
</feature>
<gene>
    <name evidence="12" type="ORF">L9F63_012926</name>
</gene>
<feature type="transmembrane region" description="Helical" evidence="11">
    <location>
        <begin position="240"/>
        <end position="260"/>
    </location>
</feature>
<dbReference type="GO" id="GO:0061709">
    <property type="term" value="P:reticulophagy"/>
    <property type="evidence" value="ECO:0007669"/>
    <property type="project" value="TreeGrafter"/>
</dbReference>
<dbReference type="Pfam" id="PF04109">
    <property type="entry name" value="ATG9"/>
    <property type="match status" value="1"/>
</dbReference>
<feature type="transmembrane region" description="Helical" evidence="11">
    <location>
        <begin position="516"/>
        <end position="537"/>
    </location>
</feature>
<dbReference type="AlphaFoldDB" id="A0AAD8ACN7"/>
<evidence type="ECO:0000256" key="11">
    <source>
        <dbReference type="SAM" id="Phobius"/>
    </source>
</evidence>
<keyword evidence="5 11" id="KW-0812">Transmembrane</keyword>
<dbReference type="GO" id="GO:0034045">
    <property type="term" value="C:phagophore assembly site membrane"/>
    <property type="evidence" value="ECO:0007669"/>
    <property type="project" value="UniProtKB-SubCell"/>
</dbReference>
<dbReference type="InterPro" id="IPR007241">
    <property type="entry name" value="Autophagy-rel_prot_9"/>
</dbReference>
<keyword evidence="9 11" id="KW-0472">Membrane</keyword>
<feature type="region of interest" description="Disordered" evidence="10">
    <location>
        <begin position="1078"/>
        <end position="1103"/>
    </location>
</feature>
<keyword evidence="13" id="KW-1185">Reference proteome</keyword>
<evidence type="ECO:0000256" key="4">
    <source>
        <dbReference type="ARBA" id="ARBA00022448"/>
    </source>
</evidence>
<feature type="region of interest" description="Disordered" evidence="10">
    <location>
        <begin position="899"/>
        <end position="924"/>
    </location>
</feature>
<dbReference type="GO" id="GO:0005776">
    <property type="term" value="C:autophagosome"/>
    <property type="evidence" value="ECO:0007669"/>
    <property type="project" value="TreeGrafter"/>
</dbReference>
<keyword evidence="4" id="KW-0813">Transport</keyword>
<evidence type="ECO:0000256" key="7">
    <source>
        <dbReference type="ARBA" id="ARBA00023006"/>
    </source>
</evidence>
<evidence type="ECO:0000256" key="9">
    <source>
        <dbReference type="ARBA" id="ARBA00023136"/>
    </source>
</evidence>
<protein>
    <recommendedName>
        <fullName evidence="3">Autophagy-related protein 9</fullName>
    </recommendedName>
</protein>
<evidence type="ECO:0000313" key="12">
    <source>
        <dbReference type="EMBL" id="KAJ9595907.1"/>
    </source>
</evidence>
<feature type="compositionally biased region" description="Basic and acidic residues" evidence="10">
    <location>
        <begin position="899"/>
        <end position="915"/>
    </location>
</feature>
<feature type="transmembrane region" description="Helical" evidence="11">
    <location>
        <begin position="187"/>
        <end position="209"/>
    </location>
</feature>
<evidence type="ECO:0000256" key="2">
    <source>
        <dbReference type="ARBA" id="ARBA00006185"/>
    </source>
</evidence>
<dbReference type="EMBL" id="JASPKZ010002305">
    <property type="protein sequence ID" value="KAJ9595907.1"/>
    <property type="molecule type" value="Genomic_DNA"/>
</dbReference>
<dbReference type="Proteomes" id="UP001233999">
    <property type="component" value="Unassembled WGS sequence"/>
</dbReference>